<dbReference type="CDD" id="cd14869">
    <property type="entry name" value="uS7_Bacteria"/>
    <property type="match status" value="1"/>
</dbReference>
<organism evidence="8 9">
    <name type="scientific">Candidatus Uhrbacteria bacterium GW2011_GWA2_52_8d</name>
    <dbReference type="NCBI Taxonomy" id="1618979"/>
    <lineage>
        <taxon>Bacteria</taxon>
        <taxon>Candidatus Uhriibacteriota</taxon>
    </lineage>
</organism>
<dbReference type="GO" id="GO:0000049">
    <property type="term" value="F:tRNA binding"/>
    <property type="evidence" value="ECO:0007669"/>
    <property type="project" value="UniProtKB-UniRule"/>
</dbReference>
<dbReference type="PANTHER" id="PTHR11205">
    <property type="entry name" value="RIBOSOMAL PROTEIN S7"/>
    <property type="match status" value="1"/>
</dbReference>
<comment type="caution">
    <text evidence="8">The sequence shown here is derived from an EMBL/GenBank/DDBJ whole genome shotgun (WGS) entry which is preliminary data.</text>
</comment>
<evidence type="ECO:0000256" key="3">
    <source>
        <dbReference type="ARBA" id="ARBA00022884"/>
    </source>
</evidence>
<dbReference type="SUPFAM" id="SSF47973">
    <property type="entry name" value="Ribosomal protein S7"/>
    <property type="match status" value="1"/>
</dbReference>
<name>A0A0G1XNS5_9BACT</name>
<comment type="similarity">
    <text evidence="1 6">Belongs to the universal ribosomal protein uS7 family.</text>
</comment>
<dbReference type="Pfam" id="PF00177">
    <property type="entry name" value="Ribosomal_S7"/>
    <property type="match status" value="1"/>
</dbReference>
<keyword evidence="5 6" id="KW-0687">Ribonucleoprotein</keyword>
<dbReference type="EMBL" id="LCRH01000013">
    <property type="protein sequence ID" value="KKW32923.1"/>
    <property type="molecule type" value="Genomic_DNA"/>
</dbReference>
<evidence type="ECO:0000259" key="7">
    <source>
        <dbReference type="Pfam" id="PF00177"/>
    </source>
</evidence>
<accession>A0A0G1XNS5</accession>
<dbReference type="PATRIC" id="fig|1618979.3.peg.249"/>
<dbReference type="InterPro" id="IPR000235">
    <property type="entry name" value="Ribosomal_uS7"/>
</dbReference>
<dbReference type="GO" id="GO:0015935">
    <property type="term" value="C:small ribosomal subunit"/>
    <property type="evidence" value="ECO:0007669"/>
    <property type="project" value="InterPro"/>
</dbReference>
<dbReference type="GO" id="GO:0006412">
    <property type="term" value="P:translation"/>
    <property type="evidence" value="ECO:0007669"/>
    <property type="project" value="UniProtKB-UniRule"/>
</dbReference>
<dbReference type="HAMAP" id="MF_00480_B">
    <property type="entry name" value="Ribosomal_uS7_B"/>
    <property type="match status" value="1"/>
</dbReference>
<comment type="subunit">
    <text evidence="6">Part of the 30S ribosomal subunit. Contacts proteins S9 and S11.</text>
</comment>
<comment type="function">
    <text evidence="6">One of the primary rRNA binding proteins, it binds directly to 16S rRNA where it nucleates assembly of the head domain of the 30S subunit. Is located at the subunit interface close to the decoding center, probably blocks exit of the E-site tRNA.</text>
</comment>
<dbReference type="GO" id="GO:0019843">
    <property type="term" value="F:rRNA binding"/>
    <property type="evidence" value="ECO:0007669"/>
    <property type="project" value="UniProtKB-UniRule"/>
</dbReference>
<dbReference type="GO" id="GO:0003735">
    <property type="term" value="F:structural constituent of ribosome"/>
    <property type="evidence" value="ECO:0007669"/>
    <property type="project" value="InterPro"/>
</dbReference>
<dbReference type="PIRSF" id="PIRSF002122">
    <property type="entry name" value="RPS7p_RPS7a_RPS5e_RPS7o"/>
    <property type="match status" value="1"/>
</dbReference>
<gene>
    <name evidence="6" type="primary">rpsG</name>
    <name evidence="8" type="ORF">UY76_C0013G0011</name>
</gene>
<dbReference type="InterPro" id="IPR036823">
    <property type="entry name" value="Ribosomal_uS7_dom_sf"/>
</dbReference>
<dbReference type="Proteomes" id="UP000034054">
    <property type="component" value="Unassembled WGS sequence"/>
</dbReference>
<evidence type="ECO:0000256" key="6">
    <source>
        <dbReference type="HAMAP-Rule" id="MF_00480"/>
    </source>
</evidence>
<feature type="domain" description="Small ribosomal subunit protein uS7" evidence="7">
    <location>
        <begin position="2"/>
        <end position="148"/>
    </location>
</feature>
<evidence type="ECO:0000256" key="2">
    <source>
        <dbReference type="ARBA" id="ARBA00022730"/>
    </source>
</evidence>
<evidence type="ECO:0000256" key="1">
    <source>
        <dbReference type="ARBA" id="ARBA00007151"/>
    </source>
</evidence>
<evidence type="ECO:0000313" key="8">
    <source>
        <dbReference type="EMBL" id="KKW32923.1"/>
    </source>
</evidence>
<dbReference type="Gene3D" id="1.10.455.10">
    <property type="entry name" value="Ribosomal protein S7 domain"/>
    <property type="match status" value="1"/>
</dbReference>
<evidence type="ECO:0000256" key="4">
    <source>
        <dbReference type="ARBA" id="ARBA00022980"/>
    </source>
</evidence>
<keyword evidence="2 6" id="KW-0699">rRNA-binding</keyword>
<evidence type="ECO:0000313" key="9">
    <source>
        <dbReference type="Proteomes" id="UP000034054"/>
    </source>
</evidence>
<proteinExistence type="inferred from homology"/>
<sequence>MRGKQAPKREITPDPKYGNVYIAKLVNSIMHDGKKSVAQKVVYDALDLIAEKTKENPIDVFDRALKNVMPSLEVKSRRVGGANYQVPISVRGERRYMLSYRWIIGAARAKKGRPMAEKLADELMSAANNEGEAIKKKLDVQRMAEANRAFAHFARR</sequence>
<evidence type="ECO:0000256" key="5">
    <source>
        <dbReference type="ARBA" id="ARBA00023274"/>
    </source>
</evidence>
<dbReference type="NCBIfam" id="TIGR01029">
    <property type="entry name" value="rpsG_bact"/>
    <property type="match status" value="1"/>
</dbReference>
<dbReference type="FunFam" id="1.10.455.10:FF:000001">
    <property type="entry name" value="30S ribosomal protein S7"/>
    <property type="match status" value="1"/>
</dbReference>
<protein>
    <recommendedName>
        <fullName evidence="6">Small ribosomal subunit protein uS7</fullName>
    </recommendedName>
</protein>
<reference evidence="8 9" key="1">
    <citation type="journal article" date="2015" name="Nature">
        <title>rRNA introns, odd ribosomes, and small enigmatic genomes across a large radiation of phyla.</title>
        <authorList>
            <person name="Brown C.T."/>
            <person name="Hug L.A."/>
            <person name="Thomas B.C."/>
            <person name="Sharon I."/>
            <person name="Castelle C.J."/>
            <person name="Singh A."/>
            <person name="Wilkins M.J."/>
            <person name="Williams K.H."/>
            <person name="Banfield J.F."/>
        </authorList>
    </citation>
    <scope>NUCLEOTIDE SEQUENCE [LARGE SCALE GENOMIC DNA]</scope>
</reference>
<dbReference type="AlphaFoldDB" id="A0A0G1XNS5"/>
<keyword evidence="6" id="KW-0820">tRNA-binding</keyword>
<keyword evidence="4 6" id="KW-0689">Ribosomal protein</keyword>
<dbReference type="InterPro" id="IPR023798">
    <property type="entry name" value="Ribosomal_uS7_dom"/>
</dbReference>
<dbReference type="InterPro" id="IPR005717">
    <property type="entry name" value="Ribosomal_uS7_bac/org-type"/>
</dbReference>
<keyword evidence="3 6" id="KW-0694">RNA-binding</keyword>